<reference evidence="1 2" key="1">
    <citation type="submission" date="2014-04" db="EMBL/GenBank/DDBJ databases">
        <authorList>
            <consortium name="DOE Joint Genome Institute"/>
            <person name="Kuo A."/>
            <person name="Kohler A."/>
            <person name="Nagy L.G."/>
            <person name="Floudas D."/>
            <person name="Copeland A."/>
            <person name="Barry K.W."/>
            <person name="Cichocki N."/>
            <person name="Veneault-Fourrey C."/>
            <person name="LaButti K."/>
            <person name="Lindquist E.A."/>
            <person name="Lipzen A."/>
            <person name="Lundell T."/>
            <person name="Morin E."/>
            <person name="Murat C."/>
            <person name="Sun H."/>
            <person name="Tunlid A."/>
            <person name="Henrissat B."/>
            <person name="Grigoriev I.V."/>
            <person name="Hibbett D.S."/>
            <person name="Martin F."/>
            <person name="Nordberg H.P."/>
            <person name="Cantor M.N."/>
            <person name="Hua S.X."/>
        </authorList>
    </citation>
    <scope>NUCLEOTIDE SEQUENCE [LARGE SCALE GENOMIC DNA]</scope>
    <source>
        <strain evidence="1 2">Foug A</strain>
    </source>
</reference>
<reference evidence="2" key="2">
    <citation type="submission" date="2015-01" db="EMBL/GenBank/DDBJ databases">
        <title>Evolutionary Origins and Diversification of the Mycorrhizal Mutualists.</title>
        <authorList>
            <consortium name="DOE Joint Genome Institute"/>
            <consortium name="Mycorrhizal Genomics Consortium"/>
            <person name="Kohler A."/>
            <person name="Kuo A."/>
            <person name="Nagy L.G."/>
            <person name="Floudas D."/>
            <person name="Copeland A."/>
            <person name="Barry K.W."/>
            <person name="Cichocki N."/>
            <person name="Veneault-Fourrey C."/>
            <person name="LaButti K."/>
            <person name="Lindquist E.A."/>
            <person name="Lipzen A."/>
            <person name="Lundell T."/>
            <person name="Morin E."/>
            <person name="Murat C."/>
            <person name="Riley R."/>
            <person name="Ohm R."/>
            <person name="Sun H."/>
            <person name="Tunlid A."/>
            <person name="Henrissat B."/>
            <person name="Grigoriev I.V."/>
            <person name="Hibbett D.S."/>
            <person name="Martin F."/>
        </authorList>
    </citation>
    <scope>NUCLEOTIDE SEQUENCE [LARGE SCALE GENOMIC DNA]</scope>
    <source>
        <strain evidence="2">Foug A</strain>
    </source>
</reference>
<evidence type="ECO:0000313" key="1">
    <source>
        <dbReference type="EMBL" id="KIM53596.1"/>
    </source>
</evidence>
<evidence type="ECO:0000313" key="2">
    <source>
        <dbReference type="Proteomes" id="UP000053989"/>
    </source>
</evidence>
<dbReference type="Proteomes" id="UP000053989">
    <property type="component" value="Unassembled WGS sequence"/>
</dbReference>
<dbReference type="OrthoDB" id="3183767at2759"/>
<organism evidence="1 2">
    <name type="scientific">Scleroderma citrinum Foug A</name>
    <dbReference type="NCBI Taxonomy" id="1036808"/>
    <lineage>
        <taxon>Eukaryota</taxon>
        <taxon>Fungi</taxon>
        <taxon>Dikarya</taxon>
        <taxon>Basidiomycota</taxon>
        <taxon>Agaricomycotina</taxon>
        <taxon>Agaricomycetes</taxon>
        <taxon>Agaricomycetidae</taxon>
        <taxon>Boletales</taxon>
        <taxon>Sclerodermatineae</taxon>
        <taxon>Sclerodermataceae</taxon>
        <taxon>Scleroderma</taxon>
    </lineage>
</organism>
<protein>
    <submittedName>
        <fullName evidence="1">Uncharacterized protein</fullName>
    </submittedName>
</protein>
<dbReference type="AlphaFoldDB" id="A0A0C3DC22"/>
<proteinExistence type="predicted"/>
<accession>A0A0C3DC22</accession>
<feature type="non-terminal residue" evidence="1">
    <location>
        <position position="1"/>
    </location>
</feature>
<name>A0A0C3DC22_9AGAM</name>
<dbReference type="EMBL" id="KN822176">
    <property type="protein sequence ID" value="KIM53596.1"/>
    <property type="molecule type" value="Genomic_DNA"/>
</dbReference>
<sequence length="83" mass="9583">IDFLWVRWYQHMEEDAGLDASALDCVCFPPMADEHAFGFVDPDDVLWGCHIIPQFLHGLQHLDGTGISRCAQDALDWHFYYVN</sequence>
<gene>
    <name evidence="1" type="ORF">SCLCIDRAFT_75994</name>
</gene>
<keyword evidence="2" id="KW-1185">Reference proteome</keyword>
<dbReference type="HOGENOM" id="CLU_002498_5_1_1"/>
<dbReference type="InParanoid" id="A0A0C3DC22"/>
<dbReference type="STRING" id="1036808.A0A0C3DC22"/>
<feature type="non-terminal residue" evidence="1">
    <location>
        <position position="83"/>
    </location>
</feature>